<dbReference type="Pfam" id="PF10264">
    <property type="entry name" value="WHD_Storkhead"/>
    <property type="match status" value="1"/>
</dbReference>
<proteinExistence type="predicted"/>
<dbReference type="GO" id="GO:0005737">
    <property type="term" value="C:cytoplasm"/>
    <property type="evidence" value="ECO:0007669"/>
    <property type="project" value="TreeGrafter"/>
</dbReference>
<accession>A0A2H1W3C2</accession>
<feature type="region of interest" description="Disordered" evidence="1">
    <location>
        <begin position="61"/>
        <end position="87"/>
    </location>
</feature>
<dbReference type="PANTHER" id="PTHR22437">
    <property type="entry name" value="WINGED HELIX DOMAIN-CONTAINING PROTEIN"/>
    <property type="match status" value="1"/>
</dbReference>
<dbReference type="AlphaFoldDB" id="A0A2H1W3C2"/>
<gene>
    <name evidence="3" type="ORF">SFRICE_036992</name>
</gene>
<name>A0A2H1W3C2_SPOFR</name>
<protein>
    <submittedName>
        <fullName evidence="3">SFRICE_036992</fullName>
    </submittedName>
</protein>
<dbReference type="GO" id="GO:0000977">
    <property type="term" value="F:RNA polymerase II transcription regulatory region sequence-specific DNA binding"/>
    <property type="evidence" value="ECO:0007669"/>
    <property type="project" value="TreeGrafter"/>
</dbReference>
<dbReference type="PANTHER" id="PTHR22437:SF0">
    <property type="entry name" value="FI21431P1"/>
    <property type="match status" value="1"/>
</dbReference>
<evidence type="ECO:0000313" key="3">
    <source>
        <dbReference type="EMBL" id="SOQ47537.1"/>
    </source>
</evidence>
<organism evidence="3">
    <name type="scientific">Spodoptera frugiperda</name>
    <name type="common">Fall armyworm</name>
    <dbReference type="NCBI Taxonomy" id="7108"/>
    <lineage>
        <taxon>Eukaryota</taxon>
        <taxon>Metazoa</taxon>
        <taxon>Ecdysozoa</taxon>
        <taxon>Arthropoda</taxon>
        <taxon>Hexapoda</taxon>
        <taxon>Insecta</taxon>
        <taxon>Pterygota</taxon>
        <taxon>Neoptera</taxon>
        <taxon>Endopterygota</taxon>
        <taxon>Lepidoptera</taxon>
        <taxon>Glossata</taxon>
        <taxon>Ditrysia</taxon>
        <taxon>Noctuoidea</taxon>
        <taxon>Noctuidae</taxon>
        <taxon>Amphipyrinae</taxon>
        <taxon>Spodoptera</taxon>
    </lineage>
</organism>
<dbReference type="GO" id="GO:0006357">
    <property type="term" value="P:regulation of transcription by RNA polymerase II"/>
    <property type="evidence" value="ECO:0007669"/>
    <property type="project" value="InterPro"/>
</dbReference>
<dbReference type="EMBL" id="ODYU01006042">
    <property type="protein sequence ID" value="SOQ47537.1"/>
    <property type="molecule type" value="Genomic_DNA"/>
</dbReference>
<evidence type="ECO:0000256" key="1">
    <source>
        <dbReference type="SAM" id="MobiDB-lite"/>
    </source>
</evidence>
<dbReference type="GO" id="GO:0005634">
    <property type="term" value="C:nucleus"/>
    <property type="evidence" value="ECO:0007669"/>
    <property type="project" value="TreeGrafter"/>
</dbReference>
<feature type="domain" description="Winged helix Storkhead-box1" evidence="2">
    <location>
        <begin position="8"/>
        <end position="61"/>
    </location>
</feature>
<dbReference type="InterPro" id="IPR040126">
    <property type="entry name" value="STOX1/2"/>
</dbReference>
<dbReference type="InterPro" id="IPR019391">
    <property type="entry name" value="Storkhead-box_WHD"/>
</dbReference>
<reference evidence="3" key="1">
    <citation type="submission" date="2016-07" db="EMBL/GenBank/DDBJ databases">
        <authorList>
            <person name="Bretaudeau A."/>
        </authorList>
    </citation>
    <scope>NUCLEOTIDE SEQUENCE</scope>
    <source>
        <strain evidence="3">Rice</strain>
        <tissue evidence="3">Whole body</tissue>
    </source>
</reference>
<sequence>MPNVQIVKGQSATLESIRTSLSAKFPSMQTPSQEVVYDTLAQLMQERKIYQTSRGFFIVTPERRRSRSRSSSRHHANSIEDECPSPRTILMSDQEALHQLYGEITTLRDGAVTHQCVQTNLADVICGGKSKTPCYQ</sequence>
<evidence type="ECO:0000259" key="2">
    <source>
        <dbReference type="Pfam" id="PF10264"/>
    </source>
</evidence>
<feature type="compositionally biased region" description="Basic residues" evidence="1">
    <location>
        <begin position="64"/>
        <end position="76"/>
    </location>
</feature>